<dbReference type="CDD" id="cd00207">
    <property type="entry name" value="fer2"/>
    <property type="match status" value="1"/>
</dbReference>
<dbReference type="InterPro" id="IPR006058">
    <property type="entry name" value="2Fe2S_fd_BS"/>
</dbReference>
<dbReference type="InterPro" id="IPR012675">
    <property type="entry name" value="Beta-grasp_dom_sf"/>
</dbReference>
<dbReference type="PANTHER" id="PTHR43112:SF3">
    <property type="entry name" value="FERREDOXIN-2, CHLOROPLASTIC"/>
    <property type="match status" value="1"/>
</dbReference>
<keyword evidence="4" id="KW-0479">Metal-binding</keyword>
<keyword evidence="5" id="KW-0249">Electron transport</keyword>
<dbReference type="GO" id="GO:0046872">
    <property type="term" value="F:metal ion binding"/>
    <property type="evidence" value="ECO:0007669"/>
    <property type="project" value="UniProtKB-KW"/>
</dbReference>
<dbReference type="GO" id="GO:0051537">
    <property type="term" value="F:2 iron, 2 sulfur cluster binding"/>
    <property type="evidence" value="ECO:0007669"/>
    <property type="project" value="UniProtKB-KW"/>
</dbReference>
<keyword evidence="2" id="KW-0813">Transport</keyword>
<dbReference type="PROSITE" id="PS00197">
    <property type="entry name" value="2FE2S_FER_1"/>
    <property type="match status" value="1"/>
</dbReference>
<dbReference type="Proteomes" id="UP000663586">
    <property type="component" value="Chromosome"/>
</dbReference>
<sequence length="146" mass="16243">MGGAGTIAISGCLGLFDDEEDEPEEDEPEEEENGEEDEPEEENGEEEAAEMYEVEFLEFDETIEVDEEEALLYAGLDEGWDLPYACEAGTCGQCTARYDGDANEVISHDGNEYLDDEQIEDGWFLTCVGYAEDDLAMETNVHPDDD</sequence>
<feature type="compositionally biased region" description="Acidic residues" evidence="9">
    <location>
        <begin position="16"/>
        <end position="50"/>
    </location>
</feature>
<gene>
    <name evidence="11" type="primary">fdx2</name>
    <name evidence="11" type="ORF">AArcS_0558</name>
</gene>
<comment type="cofactor">
    <cofactor evidence="8">
        <name>[2Fe-2S] cluster</name>
        <dbReference type="ChEBI" id="CHEBI:190135"/>
    </cofactor>
</comment>
<keyword evidence="12" id="KW-1185">Reference proteome</keyword>
<dbReference type="Pfam" id="PF00111">
    <property type="entry name" value="Fer2"/>
    <property type="match status" value="1"/>
</dbReference>
<evidence type="ECO:0000256" key="6">
    <source>
        <dbReference type="ARBA" id="ARBA00023004"/>
    </source>
</evidence>
<dbReference type="KEGG" id="hara:AArcS_0558"/>
<keyword evidence="7" id="KW-0411">Iron-sulfur</keyword>
<dbReference type="AlphaFoldDB" id="A0A897MUB4"/>
<organism evidence="11 12">
    <name type="scientific">Natranaeroarchaeum sulfidigenes</name>
    <dbReference type="NCBI Taxonomy" id="2784880"/>
    <lineage>
        <taxon>Archaea</taxon>
        <taxon>Methanobacteriati</taxon>
        <taxon>Methanobacteriota</taxon>
        <taxon>Stenosarchaea group</taxon>
        <taxon>Halobacteria</taxon>
        <taxon>Halobacteriales</taxon>
        <taxon>Natronoarchaeaceae</taxon>
        <taxon>Natranaeroarchaeum</taxon>
    </lineage>
</organism>
<dbReference type="GeneID" id="70683939"/>
<comment type="similarity">
    <text evidence="1">Belongs to the 2Fe2S plant-type ferredoxin family.</text>
</comment>
<evidence type="ECO:0000256" key="1">
    <source>
        <dbReference type="ARBA" id="ARBA00007874"/>
    </source>
</evidence>
<keyword evidence="3" id="KW-0001">2Fe-2S</keyword>
<evidence type="ECO:0000259" key="10">
    <source>
        <dbReference type="PROSITE" id="PS51085"/>
    </source>
</evidence>
<evidence type="ECO:0000256" key="5">
    <source>
        <dbReference type="ARBA" id="ARBA00022982"/>
    </source>
</evidence>
<evidence type="ECO:0000256" key="9">
    <source>
        <dbReference type="SAM" id="MobiDB-lite"/>
    </source>
</evidence>
<dbReference type="SUPFAM" id="SSF54292">
    <property type="entry name" value="2Fe-2S ferredoxin-like"/>
    <property type="match status" value="1"/>
</dbReference>
<dbReference type="EMBL" id="CP064786">
    <property type="protein sequence ID" value="QSG01786.1"/>
    <property type="molecule type" value="Genomic_DNA"/>
</dbReference>
<evidence type="ECO:0000256" key="4">
    <source>
        <dbReference type="ARBA" id="ARBA00022723"/>
    </source>
</evidence>
<evidence type="ECO:0000256" key="2">
    <source>
        <dbReference type="ARBA" id="ARBA00022448"/>
    </source>
</evidence>
<evidence type="ECO:0000256" key="3">
    <source>
        <dbReference type="ARBA" id="ARBA00022714"/>
    </source>
</evidence>
<dbReference type="RefSeq" id="WP_238478895.1">
    <property type="nucleotide sequence ID" value="NZ_CP064786.1"/>
</dbReference>
<evidence type="ECO:0000313" key="11">
    <source>
        <dbReference type="EMBL" id="QSG01786.1"/>
    </source>
</evidence>
<protein>
    <submittedName>
        <fullName evidence="11">Ferredoxin</fullName>
    </submittedName>
</protein>
<feature type="region of interest" description="Disordered" evidence="9">
    <location>
        <begin position="1"/>
        <end position="50"/>
    </location>
</feature>
<keyword evidence="6" id="KW-0408">Iron</keyword>
<name>A0A897MUB4_9EURY</name>
<evidence type="ECO:0000313" key="12">
    <source>
        <dbReference type="Proteomes" id="UP000663586"/>
    </source>
</evidence>
<dbReference type="InterPro" id="IPR001041">
    <property type="entry name" value="2Fe-2S_ferredoxin-type"/>
</dbReference>
<proteinExistence type="inferred from homology"/>
<reference evidence="11" key="1">
    <citation type="submission" date="2020-11" db="EMBL/GenBank/DDBJ databases">
        <title>Carbohydrate-dependent, anaerobic sulfur respiration: A novel catabolism in halophilic archaea.</title>
        <authorList>
            <person name="Sorokin D.Y."/>
            <person name="Messina E."/>
            <person name="Smedile F."/>
            <person name="La Cono V."/>
            <person name="Hallsworth J.E."/>
            <person name="Yakimov M.M."/>
        </authorList>
    </citation>
    <scope>NUCLEOTIDE SEQUENCE</scope>
    <source>
        <strain evidence="11">AArc-S</strain>
    </source>
</reference>
<dbReference type="Gene3D" id="3.10.20.30">
    <property type="match status" value="1"/>
</dbReference>
<dbReference type="PANTHER" id="PTHR43112">
    <property type="entry name" value="FERREDOXIN"/>
    <property type="match status" value="1"/>
</dbReference>
<evidence type="ECO:0000256" key="7">
    <source>
        <dbReference type="ARBA" id="ARBA00023014"/>
    </source>
</evidence>
<dbReference type="InterPro" id="IPR036010">
    <property type="entry name" value="2Fe-2S_ferredoxin-like_sf"/>
</dbReference>
<dbReference type="PROSITE" id="PS51085">
    <property type="entry name" value="2FE2S_FER_2"/>
    <property type="match status" value="1"/>
</dbReference>
<feature type="domain" description="2Fe-2S ferredoxin-type" evidence="10">
    <location>
        <begin position="52"/>
        <end position="143"/>
    </location>
</feature>
<evidence type="ECO:0000256" key="8">
    <source>
        <dbReference type="ARBA" id="ARBA00034078"/>
    </source>
</evidence>
<accession>A0A897MUB4</accession>